<dbReference type="PROSITE" id="PS00383">
    <property type="entry name" value="TYR_PHOSPHATASE_1"/>
    <property type="match status" value="2"/>
</dbReference>
<dbReference type="OMA" id="TIMSESD"/>
<evidence type="ECO:0000313" key="10">
    <source>
        <dbReference type="Ensembl" id="ENSCINP00000005716.3"/>
    </source>
</evidence>
<reference evidence="11" key="1">
    <citation type="journal article" date="2002" name="Science">
        <title>The draft genome of Ciona intestinalis: insights into chordate and vertebrate origins.</title>
        <authorList>
            <person name="Dehal P."/>
            <person name="Satou Y."/>
            <person name="Campbell R.K."/>
            <person name="Chapman J."/>
            <person name="Degnan B."/>
            <person name="De Tomaso A."/>
            <person name="Davidson B."/>
            <person name="Di Gregorio A."/>
            <person name="Gelpke M."/>
            <person name="Goodstein D.M."/>
            <person name="Harafuji N."/>
            <person name="Hastings K.E."/>
            <person name="Ho I."/>
            <person name="Hotta K."/>
            <person name="Huang W."/>
            <person name="Kawashima T."/>
            <person name="Lemaire P."/>
            <person name="Martinez D."/>
            <person name="Meinertzhagen I.A."/>
            <person name="Necula S."/>
            <person name="Nonaka M."/>
            <person name="Putnam N."/>
            <person name="Rash S."/>
            <person name="Saiga H."/>
            <person name="Satake M."/>
            <person name="Terry A."/>
            <person name="Yamada L."/>
            <person name="Wang H.G."/>
            <person name="Awazu S."/>
            <person name="Azumi K."/>
            <person name="Boore J."/>
            <person name="Branno M."/>
            <person name="Chin-Bow S."/>
            <person name="DeSantis R."/>
            <person name="Doyle S."/>
            <person name="Francino P."/>
            <person name="Keys D.N."/>
            <person name="Haga S."/>
            <person name="Hayashi H."/>
            <person name="Hino K."/>
            <person name="Imai K.S."/>
            <person name="Inaba K."/>
            <person name="Kano S."/>
            <person name="Kobayashi K."/>
            <person name="Kobayashi M."/>
            <person name="Lee B.I."/>
            <person name="Makabe K.W."/>
            <person name="Manohar C."/>
            <person name="Matassi G."/>
            <person name="Medina M."/>
            <person name="Mochizuki Y."/>
            <person name="Mount S."/>
            <person name="Morishita T."/>
            <person name="Miura S."/>
            <person name="Nakayama A."/>
            <person name="Nishizaka S."/>
            <person name="Nomoto H."/>
            <person name="Ohta F."/>
            <person name="Oishi K."/>
            <person name="Rigoutsos I."/>
            <person name="Sano M."/>
            <person name="Sasaki A."/>
            <person name="Sasakura Y."/>
            <person name="Shoguchi E."/>
            <person name="Shin-i T."/>
            <person name="Spagnuolo A."/>
            <person name="Stainier D."/>
            <person name="Suzuki M.M."/>
            <person name="Tassy O."/>
            <person name="Takatori N."/>
            <person name="Tokuoka M."/>
            <person name="Yagi K."/>
            <person name="Yoshizaki F."/>
            <person name="Wada S."/>
            <person name="Zhang C."/>
            <person name="Hyatt P.D."/>
            <person name="Larimer F."/>
            <person name="Detter C."/>
            <person name="Doggett N."/>
            <person name="Glavina T."/>
            <person name="Hawkins T."/>
            <person name="Richardson P."/>
            <person name="Lucas S."/>
            <person name="Kohara Y."/>
            <person name="Levine M."/>
            <person name="Satoh N."/>
            <person name="Rokhsar D.S."/>
        </authorList>
    </citation>
    <scope>NUCLEOTIDE SEQUENCE [LARGE SCALE GENOMIC DNA]</scope>
</reference>
<comment type="catalytic activity">
    <reaction evidence="5">
        <text>O-phospho-L-tyrosyl-[protein] + H2O = L-tyrosyl-[protein] + phosphate</text>
        <dbReference type="Rhea" id="RHEA:10684"/>
        <dbReference type="Rhea" id="RHEA-COMP:10136"/>
        <dbReference type="Rhea" id="RHEA-COMP:20101"/>
        <dbReference type="ChEBI" id="CHEBI:15377"/>
        <dbReference type="ChEBI" id="CHEBI:43474"/>
        <dbReference type="ChEBI" id="CHEBI:46858"/>
        <dbReference type="ChEBI" id="CHEBI:61978"/>
        <dbReference type="EC" id="3.1.3.48"/>
    </reaction>
</comment>
<dbReference type="PROSITE" id="PS50056">
    <property type="entry name" value="TYR_PHOSPHATASE_2"/>
    <property type="match status" value="2"/>
</dbReference>
<dbReference type="HOGENOM" id="CLU_001645_8_0_1"/>
<dbReference type="FunFam" id="3.90.190.10:FF:000102">
    <property type="entry name" value="Receptor-type tyrosine-protein phosphatase"/>
    <property type="match status" value="2"/>
</dbReference>
<evidence type="ECO:0000259" key="9">
    <source>
        <dbReference type="PROSITE" id="PS50056"/>
    </source>
</evidence>
<accession>F6XMR8</accession>
<dbReference type="Proteomes" id="UP000008144">
    <property type="component" value="Unassembled WGS sequence"/>
</dbReference>
<dbReference type="EC" id="3.1.3.48" evidence="2"/>
<keyword evidence="3" id="KW-0378">Hydrolase</keyword>
<dbReference type="InParanoid" id="F6XMR8"/>
<evidence type="ECO:0000256" key="7">
    <source>
        <dbReference type="ARBA" id="ARBA00072470"/>
    </source>
</evidence>
<dbReference type="GO" id="GO:0007165">
    <property type="term" value="P:signal transduction"/>
    <property type="evidence" value="ECO:0000318"/>
    <property type="project" value="GO_Central"/>
</dbReference>
<evidence type="ECO:0000256" key="1">
    <source>
        <dbReference type="ARBA" id="ARBA00009580"/>
    </source>
</evidence>
<dbReference type="InterPro" id="IPR003595">
    <property type="entry name" value="Tyr_Pase_cat"/>
</dbReference>
<feature type="domain" description="Tyrosine-protein phosphatase" evidence="8">
    <location>
        <begin position="61"/>
        <end position="330"/>
    </location>
</feature>
<feature type="domain" description="Tyrosine specific protein phosphatases" evidence="9">
    <location>
        <begin position="245"/>
        <end position="321"/>
    </location>
</feature>
<reference evidence="10" key="3">
    <citation type="submission" date="2025-09" db="UniProtKB">
        <authorList>
            <consortium name="Ensembl"/>
        </authorList>
    </citation>
    <scope>IDENTIFICATION</scope>
</reference>
<dbReference type="PRINTS" id="PR00700">
    <property type="entry name" value="PRTYPHPHTASE"/>
</dbReference>
<dbReference type="SUPFAM" id="SSF52799">
    <property type="entry name" value="(Phosphotyrosine protein) phosphatases II"/>
    <property type="match status" value="2"/>
</dbReference>
<dbReference type="Gene3D" id="3.90.190.10">
    <property type="entry name" value="Protein tyrosine phosphatase superfamily"/>
    <property type="match status" value="2"/>
</dbReference>
<evidence type="ECO:0000256" key="3">
    <source>
        <dbReference type="ARBA" id="ARBA00022801"/>
    </source>
</evidence>
<dbReference type="GeneTree" id="ENSGT00940000165633"/>
<sequence length="638" mass="72786">MSDIAQCDVTVANGDVIDAIPTDDDSSDGEVPKVVKPNTEIRAEDLYEVYNNKHADEDRLFRAEFQSMPAYVSSLQPVADYAKLTENKEKNRYKNVITCDDSRVKLSPIDEVAFSDYINASFIDGHDVEKKFIAAQGPKENTLDDFWRMIWEHHCYVIVMITELRELGRKKCEQYWPEDGTMEFGKIRVSLHDVIDYGSFVERLLKVTHSDHPDDIMTSPQEPRNISQFQYRAWPDHGVPKTTSEIFRFRVRTLKAQSDCDATPGPIVVHCSAGVGRTGTYIVLDYLVNKLNNDNNIDVYDVIANLRTKRTEMVQSLDQYVFLHKLAMEIHLFGNTDVTKEDFTSRYTSLESEDPESGKSGFEAEFDKLSLTCPSNPRLGSGTFPDNAIKNRDQDIIPYEHSQIFIRMRPSEQTPPYANASMMQCYDVKHNLIVTQAPMQNTIEDFWRVVIDNYVTHIVMLTPLTIDHVEQCAQYWPINDDSMECGELSVHNDVTIDHGEYIETTLSVSGDQPDHKTTTVTHLRYQVWEDENQPPPDGGAVLINLANLVAKQLNADHDGVRPRVVIHCSDGAGRSGIFCCVINLLERLRRENAIDVFRSVKDLRDCRPLVVRTKEQYKACYDIIKKYITSSEVGEEPT</sequence>
<dbReference type="SMART" id="SM00194">
    <property type="entry name" value="PTPc"/>
    <property type="match status" value="2"/>
</dbReference>
<dbReference type="PROSITE" id="PS50055">
    <property type="entry name" value="TYR_PHOSPHATASE_PTP"/>
    <property type="match status" value="2"/>
</dbReference>
<dbReference type="InterPro" id="IPR050348">
    <property type="entry name" value="Protein-Tyr_Phosphatase"/>
</dbReference>
<dbReference type="FunCoup" id="F6XMR8">
    <property type="interactions" value="2"/>
</dbReference>
<evidence type="ECO:0000259" key="8">
    <source>
        <dbReference type="PROSITE" id="PS50055"/>
    </source>
</evidence>
<dbReference type="PANTHER" id="PTHR19134:SF527">
    <property type="entry name" value="TYROSINE-PROTEIN PHOSPHATASE NON-RECEPTOR TYPE 7"/>
    <property type="match status" value="1"/>
</dbReference>
<evidence type="ECO:0000256" key="2">
    <source>
        <dbReference type="ARBA" id="ARBA00013064"/>
    </source>
</evidence>
<proteinExistence type="inferred from homology"/>
<dbReference type="InterPro" id="IPR000242">
    <property type="entry name" value="PTP_cat"/>
</dbReference>
<dbReference type="Ensembl" id="ENSCINT00000005716.3">
    <property type="protein sequence ID" value="ENSCINP00000005716.3"/>
    <property type="gene ID" value="ENSCING00000002801.3"/>
</dbReference>
<dbReference type="Pfam" id="PF00102">
    <property type="entry name" value="Y_phosphatase"/>
    <property type="match status" value="2"/>
</dbReference>
<feature type="domain" description="Tyrosine-protein phosphatase" evidence="8">
    <location>
        <begin position="362"/>
        <end position="627"/>
    </location>
</feature>
<keyword evidence="4" id="KW-0904">Protein phosphatase</keyword>
<dbReference type="STRING" id="7719.ENSCINP00000005716"/>
<dbReference type="InterPro" id="IPR029021">
    <property type="entry name" value="Prot-tyrosine_phosphatase-like"/>
</dbReference>
<dbReference type="GO" id="GO:0004725">
    <property type="term" value="F:protein tyrosine phosphatase activity"/>
    <property type="evidence" value="ECO:0000318"/>
    <property type="project" value="GO_Central"/>
</dbReference>
<protein>
    <recommendedName>
        <fullName evidence="7">Tyrosine-protein phosphatase non-receptor type 20</fullName>
        <ecNumber evidence="2">3.1.3.48</ecNumber>
    </recommendedName>
</protein>
<dbReference type="SMART" id="SM00404">
    <property type="entry name" value="PTPc_motif"/>
    <property type="match status" value="2"/>
</dbReference>
<organism evidence="10 11">
    <name type="scientific">Ciona intestinalis</name>
    <name type="common">Transparent sea squirt</name>
    <name type="synonym">Ascidia intestinalis</name>
    <dbReference type="NCBI Taxonomy" id="7719"/>
    <lineage>
        <taxon>Eukaryota</taxon>
        <taxon>Metazoa</taxon>
        <taxon>Chordata</taxon>
        <taxon>Tunicata</taxon>
        <taxon>Ascidiacea</taxon>
        <taxon>Phlebobranchia</taxon>
        <taxon>Cionidae</taxon>
        <taxon>Ciona</taxon>
    </lineage>
</organism>
<reference evidence="10" key="2">
    <citation type="submission" date="2025-08" db="UniProtKB">
        <authorList>
            <consortium name="Ensembl"/>
        </authorList>
    </citation>
    <scope>IDENTIFICATION</scope>
</reference>
<dbReference type="InterPro" id="IPR016130">
    <property type="entry name" value="Tyr_Pase_AS"/>
</dbReference>
<feature type="domain" description="Tyrosine specific protein phosphatases" evidence="9">
    <location>
        <begin position="543"/>
        <end position="618"/>
    </location>
</feature>
<evidence type="ECO:0000313" key="11">
    <source>
        <dbReference type="Proteomes" id="UP000008144"/>
    </source>
</evidence>
<evidence type="ECO:0000256" key="4">
    <source>
        <dbReference type="ARBA" id="ARBA00022912"/>
    </source>
</evidence>
<comment type="similarity">
    <text evidence="1">Belongs to the protein-tyrosine phosphatase family.</text>
</comment>
<evidence type="ECO:0000256" key="6">
    <source>
        <dbReference type="ARBA" id="ARBA00058215"/>
    </source>
</evidence>
<keyword evidence="11" id="KW-1185">Reference proteome</keyword>
<dbReference type="InterPro" id="IPR000387">
    <property type="entry name" value="Tyr_Pase_dom"/>
</dbReference>
<name>F6XMR8_CIOIN</name>
<dbReference type="AlphaFoldDB" id="F6XMR8"/>
<evidence type="ECO:0000256" key="5">
    <source>
        <dbReference type="ARBA" id="ARBA00051722"/>
    </source>
</evidence>
<dbReference type="PANTHER" id="PTHR19134">
    <property type="entry name" value="RECEPTOR-TYPE TYROSINE-PROTEIN PHOSPHATASE"/>
    <property type="match status" value="1"/>
</dbReference>
<comment type="function">
    <text evidence="6">Tyrosine-protein phosphatase targeted to sites of actin polymerization in response of varied extracellular stimuli. Has tyrosine phosphatase activity towards various tyrosyl phosphorylated substrates.</text>
</comment>
<dbReference type="CDD" id="cd00047">
    <property type="entry name" value="PTPc"/>
    <property type="match status" value="2"/>
</dbReference>